<comment type="cofactor">
    <cofactor evidence="1 8">
        <name>heme</name>
        <dbReference type="ChEBI" id="CHEBI:30413"/>
    </cofactor>
</comment>
<keyword evidence="12" id="KW-1185">Reference proteome</keyword>
<evidence type="ECO:0000256" key="6">
    <source>
        <dbReference type="ARBA" id="ARBA00023004"/>
    </source>
</evidence>
<accession>W9YVI5</accession>
<evidence type="ECO:0000256" key="8">
    <source>
        <dbReference type="PIRSR" id="PIRSR602401-1"/>
    </source>
</evidence>
<dbReference type="GeneID" id="19161526"/>
<evidence type="ECO:0000313" key="11">
    <source>
        <dbReference type="EMBL" id="EXJ86289.1"/>
    </source>
</evidence>
<feature type="signal peptide" evidence="10">
    <location>
        <begin position="1"/>
        <end position="20"/>
    </location>
</feature>
<dbReference type="PANTHER" id="PTHR24287">
    <property type="entry name" value="P450, PUTATIVE (EUROFUNG)-RELATED"/>
    <property type="match status" value="1"/>
</dbReference>
<dbReference type="PRINTS" id="PR00463">
    <property type="entry name" value="EP450I"/>
</dbReference>
<evidence type="ECO:0000256" key="10">
    <source>
        <dbReference type="SAM" id="SignalP"/>
    </source>
</evidence>
<dbReference type="PRINTS" id="PR00385">
    <property type="entry name" value="P450"/>
</dbReference>
<dbReference type="eggNOG" id="KOG0157">
    <property type="taxonomic scope" value="Eukaryota"/>
</dbReference>
<evidence type="ECO:0000256" key="5">
    <source>
        <dbReference type="ARBA" id="ARBA00023002"/>
    </source>
</evidence>
<dbReference type="GO" id="GO:0005506">
    <property type="term" value="F:iron ion binding"/>
    <property type="evidence" value="ECO:0007669"/>
    <property type="project" value="InterPro"/>
</dbReference>
<evidence type="ECO:0000313" key="12">
    <source>
        <dbReference type="Proteomes" id="UP000019484"/>
    </source>
</evidence>
<evidence type="ECO:0000256" key="2">
    <source>
        <dbReference type="ARBA" id="ARBA00010617"/>
    </source>
</evidence>
<dbReference type="GO" id="GO:0020037">
    <property type="term" value="F:heme binding"/>
    <property type="evidence" value="ECO:0007669"/>
    <property type="project" value="InterPro"/>
</dbReference>
<reference evidence="11 12" key="1">
    <citation type="submission" date="2013-03" db="EMBL/GenBank/DDBJ databases">
        <title>The Genome Sequence of Capronia coronata CBS 617.96.</title>
        <authorList>
            <consortium name="The Broad Institute Genomics Platform"/>
            <person name="Cuomo C."/>
            <person name="de Hoog S."/>
            <person name="Gorbushina A."/>
            <person name="Walker B."/>
            <person name="Young S.K."/>
            <person name="Zeng Q."/>
            <person name="Gargeya S."/>
            <person name="Fitzgerald M."/>
            <person name="Haas B."/>
            <person name="Abouelleil A."/>
            <person name="Allen A.W."/>
            <person name="Alvarado L."/>
            <person name="Arachchi H.M."/>
            <person name="Berlin A.M."/>
            <person name="Chapman S.B."/>
            <person name="Gainer-Dewar J."/>
            <person name="Goldberg J."/>
            <person name="Griggs A."/>
            <person name="Gujja S."/>
            <person name="Hansen M."/>
            <person name="Howarth C."/>
            <person name="Imamovic A."/>
            <person name="Ireland A."/>
            <person name="Larimer J."/>
            <person name="McCowan C."/>
            <person name="Murphy C."/>
            <person name="Pearson M."/>
            <person name="Poon T.W."/>
            <person name="Priest M."/>
            <person name="Roberts A."/>
            <person name="Saif S."/>
            <person name="Shea T."/>
            <person name="Sisk P."/>
            <person name="Sykes S."/>
            <person name="Wortman J."/>
            <person name="Nusbaum C."/>
            <person name="Birren B."/>
        </authorList>
    </citation>
    <scope>NUCLEOTIDE SEQUENCE [LARGE SCALE GENOMIC DNA]</scope>
    <source>
        <strain evidence="11 12">CBS 617.96</strain>
    </source>
</reference>
<dbReference type="Proteomes" id="UP000019484">
    <property type="component" value="Unassembled WGS sequence"/>
</dbReference>
<dbReference type="CDD" id="cd11063">
    <property type="entry name" value="CYP52"/>
    <property type="match status" value="1"/>
</dbReference>
<dbReference type="PANTHER" id="PTHR24287:SF1">
    <property type="entry name" value="P450, PUTATIVE (EUROFUNG)-RELATED"/>
    <property type="match status" value="1"/>
</dbReference>
<dbReference type="InterPro" id="IPR017972">
    <property type="entry name" value="Cyt_P450_CS"/>
</dbReference>
<dbReference type="Pfam" id="PF00067">
    <property type="entry name" value="p450"/>
    <property type="match status" value="1"/>
</dbReference>
<keyword evidence="3 8" id="KW-0349">Heme</keyword>
<comment type="caution">
    <text evidence="11">The sequence shown here is derived from an EMBL/GenBank/DDBJ whole genome shotgun (WGS) entry which is preliminary data.</text>
</comment>
<dbReference type="PROSITE" id="PS00086">
    <property type="entry name" value="CYTOCHROME_P450"/>
    <property type="match status" value="1"/>
</dbReference>
<dbReference type="Gene3D" id="1.10.630.10">
    <property type="entry name" value="Cytochrome P450"/>
    <property type="match status" value="1"/>
</dbReference>
<protein>
    <recommendedName>
        <fullName evidence="13">Cytochrome P450 oxidoreductase</fullName>
    </recommendedName>
</protein>
<name>W9YVI5_9EURO</name>
<keyword evidence="10" id="KW-0732">Signal</keyword>
<evidence type="ECO:0008006" key="13">
    <source>
        <dbReference type="Google" id="ProtNLM"/>
    </source>
</evidence>
<comment type="similarity">
    <text evidence="2 9">Belongs to the cytochrome P450 family.</text>
</comment>
<dbReference type="STRING" id="1182541.W9YVI5"/>
<dbReference type="InterPro" id="IPR036396">
    <property type="entry name" value="Cyt_P450_sf"/>
</dbReference>
<feature type="binding site" description="axial binding residue" evidence="8">
    <location>
        <position position="469"/>
    </location>
    <ligand>
        <name>heme</name>
        <dbReference type="ChEBI" id="CHEBI:30413"/>
    </ligand>
    <ligandPart>
        <name>Fe</name>
        <dbReference type="ChEBI" id="CHEBI:18248"/>
    </ligandPart>
</feature>
<dbReference type="OrthoDB" id="1470350at2759"/>
<dbReference type="AlphaFoldDB" id="W9YVI5"/>
<organism evidence="11 12">
    <name type="scientific">Capronia coronata CBS 617.96</name>
    <dbReference type="NCBI Taxonomy" id="1182541"/>
    <lineage>
        <taxon>Eukaryota</taxon>
        <taxon>Fungi</taxon>
        <taxon>Dikarya</taxon>
        <taxon>Ascomycota</taxon>
        <taxon>Pezizomycotina</taxon>
        <taxon>Eurotiomycetes</taxon>
        <taxon>Chaetothyriomycetidae</taxon>
        <taxon>Chaetothyriales</taxon>
        <taxon>Herpotrichiellaceae</taxon>
        <taxon>Capronia</taxon>
    </lineage>
</organism>
<evidence type="ECO:0000256" key="4">
    <source>
        <dbReference type="ARBA" id="ARBA00022723"/>
    </source>
</evidence>
<dbReference type="InterPro" id="IPR047146">
    <property type="entry name" value="Cyt_P450_E_CYP52_fungi"/>
</dbReference>
<evidence type="ECO:0000256" key="9">
    <source>
        <dbReference type="RuleBase" id="RU000461"/>
    </source>
</evidence>
<keyword evidence="4 8" id="KW-0479">Metal-binding</keyword>
<dbReference type="HOGENOM" id="CLU_001570_27_0_1"/>
<sequence length="558" mass="63200">MALALYSLFLVTLLCYKALSAITTRRKHAREAALRGCQPPPSAPRKGFLGIGTLRESLRATREDRGPIWMHQTLNAIGKDVHTVRATILDYELFITRDPENVKAMFATQSQDFDIGPHREKCFKSLLGEGVMTNRQDKWKHSRSLIRPQFARDNVADLDLFQKHFEVLLGRLPVSQHGWTAKVDLSPLFFDFTLDTSTEFLFGQSVHAQSPDARLNSDLPWDSDMPDLSSFGQHLDEAKHIIDRRGALAKYGWLLRDKAFPDHCNAVQKSVDYFVKAKLKSTSDCEKGLEAANGKNKFVLLDELVKETRDPLELRCELLNVLHASRDTTAALLGWCFYFLARHPGVLTILRQEILDQLSRDPATEITFSALWTCRYLQHVVNETIRIVGIVPMNERAAIHDTTLPRGGGLDGESPVFVPKGTQVLIPTYSMQHREDIWGPDVEEFRPERWQDRKFGWDFIPFGGGARQCLGQQFARTEAMYTIARMLQVFDKVESLETPGPIKMHHNIENRSGTGVQVRLHLASLSSRKFLNCRPQADNLTLDSDSDLGLGADRLPKI</sequence>
<feature type="chain" id="PRO_5004934688" description="Cytochrome P450 oxidoreductase" evidence="10">
    <location>
        <begin position="21"/>
        <end position="558"/>
    </location>
</feature>
<dbReference type="InterPro" id="IPR001128">
    <property type="entry name" value="Cyt_P450"/>
</dbReference>
<dbReference type="GO" id="GO:0004497">
    <property type="term" value="F:monooxygenase activity"/>
    <property type="evidence" value="ECO:0007669"/>
    <property type="project" value="UniProtKB-KW"/>
</dbReference>
<evidence type="ECO:0000256" key="1">
    <source>
        <dbReference type="ARBA" id="ARBA00001971"/>
    </source>
</evidence>
<dbReference type="InterPro" id="IPR002401">
    <property type="entry name" value="Cyt_P450_E_grp-I"/>
</dbReference>
<dbReference type="GO" id="GO:0016705">
    <property type="term" value="F:oxidoreductase activity, acting on paired donors, with incorporation or reduction of molecular oxygen"/>
    <property type="evidence" value="ECO:0007669"/>
    <property type="project" value="InterPro"/>
</dbReference>
<evidence type="ECO:0000256" key="7">
    <source>
        <dbReference type="ARBA" id="ARBA00023033"/>
    </source>
</evidence>
<gene>
    <name evidence="11" type="ORF">A1O1_06659</name>
</gene>
<keyword evidence="5 9" id="KW-0560">Oxidoreductase</keyword>
<evidence type="ECO:0000256" key="3">
    <source>
        <dbReference type="ARBA" id="ARBA00022617"/>
    </source>
</evidence>
<keyword evidence="7 9" id="KW-0503">Monooxygenase</keyword>
<proteinExistence type="inferred from homology"/>
<dbReference type="EMBL" id="AMWN01000005">
    <property type="protein sequence ID" value="EXJ86289.1"/>
    <property type="molecule type" value="Genomic_DNA"/>
</dbReference>
<dbReference type="SUPFAM" id="SSF48264">
    <property type="entry name" value="Cytochrome P450"/>
    <property type="match status" value="1"/>
</dbReference>
<keyword evidence="6 8" id="KW-0408">Iron</keyword>
<dbReference type="RefSeq" id="XP_007725727.1">
    <property type="nucleotide sequence ID" value="XM_007727537.1"/>
</dbReference>